<keyword evidence="4" id="KW-1185">Reference proteome</keyword>
<accession>A0A5C5Z8Y2</accession>
<protein>
    <submittedName>
        <fullName evidence="3">Uncharacterized protein</fullName>
    </submittedName>
</protein>
<feature type="region of interest" description="Disordered" evidence="1">
    <location>
        <begin position="40"/>
        <end position="69"/>
    </location>
</feature>
<evidence type="ECO:0000256" key="1">
    <source>
        <dbReference type="SAM" id="MobiDB-lite"/>
    </source>
</evidence>
<gene>
    <name evidence="3" type="ORF">CA13_50230</name>
</gene>
<feature type="signal peptide" evidence="2">
    <location>
        <begin position="1"/>
        <end position="20"/>
    </location>
</feature>
<dbReference type="EMBL" id="SJPJ01000001">
    <property type="protein sequence ID" value="TWT83557.1"/>
    <property type="molecule type" value="Genomic_DNA"/>
</dbReference>
<dbReference type="Proteomes" id="UP000315010">
    <property type="component" value="Unassembled WGS sequence"/>
</dbReference>
<comment type="caution">
    <text evidence="3">The sequence shown here is derived from an EMBL/GenBank/DDBJ whole genome shotgun (WGS) entry which is preliminary data.</text>
</comment>
<evidence type="ECO:0000256" key="2">
    <source>
        <dbReference type="SAM" id="SignalP"/>
    </source>
</evidence>
<feature type="compositionally biased region" description="Polar residues" evidence="1">
    <location>
        <begin position="43"/>
        <end position="61"/>
    </location>
</feature>
<sequence precursor="true">MRNFVTILTTTFAAALLVVAVGCQPPAKKPDVSTDVTVEEATESNTTMAVETPSSNTTTGVETPAGETP</sequence>
<keyword evidence="2" id="KW-0732">Signal</keyword>
<organism evidence="3 4">
    <name type="scientific">Novipirellula herctigrandis</name>
    <dbReference type="NCBI Taxonomy" id="2527986"/>
    <lineage>
        <taxon>Bacteria</taxon>
        <taxon>Pseudomonadati</taxon>
        <taxon>Planctomycetota</taxon>
        <taxon>Planctomycetia</taxon>
        <taxon>Pirellulales</taxon>
        <taxon>Pirellulaceae</taxon>
        <taxon>Novipirellula</taxon>
    </lineage>
</organism>
<evidence type="ECO:0000313" key="4">
    <source>
        <dbReference type="Proteomes" id="UP000315010"/>
    </source>
</evidence>
<feature type="chain" id="PRO_5023093948" evidence="2">
    <location>
        <begin position="21"/>
        <end position="69"/>
    </location>
</feature>
<dbReference type="RefSeq" id="WP_419194730.1">
    <property type="nucleotide sequence ID" value="NZ_SJPJ01000001.1"/>
</dbReference>
<dbReference type="AlphaFoldDB" id="A0A5C5Z8Y2"/>
<proteinExistence type="predicted"/>
<evidence type="ECO:0000313" key="3">
    <source>
        <dbReference type="EMBL" id="TWT83557.1"/>
    </source>
</evidence>
<reference evidence="3 4" key="1">
    <citation type="submission" date="2019-02" db="EMBL/GenBank/DDBJ databases">
        <title>Deep-cultivation of Planctomycetes and their phenomic and genomic characterization uncovers novel biology.</title>
        <authorList>
            <person name="Wiegand S."/>
            <person name="Jogler M."/>
            <person name="Boedeker C."/>
            <person name="Pinto D."/>
            <person name="Vollmers J."/>
            <person name="Rivas-Marin E."/>
            <person name="Kohn T."/>
            <person name="Peeters S.H."/>
            <person name="Heuer A."/>
            <person name="Rast P."/>
            <person name="Oberbeckmann S."/>
            <person name="Bunk B."/>
            <person name="Jeske O."/>
            <person name="Meyerdierks A."/>
            <person name="Storesund J.E."/>
            <person name="Kallscheuer N."/>
            <person name="Luecker S."/>
            <person name="Lage O.M."/>
            <person name="Pohl T."/>
            <person name="Merkel B.J."/>
            <person name="Hornburger P."/>
            <person name="Mueller R.-W."/>
            <person name="Bruemmer F."/>
            <person name="Labrenz M."/>
            <person name="Spormann A.M."/>
            <person name="Op Den Camp H."/>
            <person name="Overmann J."/>
            <person name="Amann R."/>
            <person name="Jetten M.S.M."/>
            <person name="Mascher T."/>
            <person name="Medema M.H."/>
            <person name="Devos D.P."/>
            <person name="Kaster A.-K."/>
            <person name="Ovreas L."/>
            <person name="Rohde M."/>
            <person name="Galperin M.Y."/>
            <person name="Jogler C."/>
        </authorList>
    </citation>
    <scope>NUCLEOTIDE SEQUENCE [LARGE SCALE GENOMIC DNA]</scope>
    <source>
        <strain evidence="3 4">CA13</strain>
    </source>
</reference>
<dbReference type="PROSITE" id="PS51257">
    <property type="entry name" value="PROKAR_LIPOPROTEIN"/>
    <property type="match status" value="1"/>
</dbReference>
<name>A0A5C5Z8Y2_9BACT</name>